<dbReference type="PANTHER" id="PTHR22911">
    <property type="entry name" value="ACYL-MALONYL CONDENSING ENZYME-RELATED"/>
    <property type="match status" value="1"/>
</dbReference>
<dbReference type="SUPFAM" id="SSF103481">
    <property type="entry name" value="Multidrug resistance efflux transporter EmrE"/>
    <property type="match status" value="2"/>
</dbReference>
<evidence type="ECO:0000313" key="8">
    <source>
        <dbReference type="EMBL" id="QIW97406.1"/>
    </source>
</evidence>
<feature type="transmembrane region" description="Helical" evidence="6">
    <location>
        <begin position="401"/>
        <end position="419"/>
    </location>
</feature>
<feature type="region of interest" description="Disordered" evidence="5">
    <location>
        <begin position="1"/>
        <end position="45"/>
    </location>
</feature>
<name>A0A6H0XRM3_9PEZI</name>
<comment type="subcellular location">
    <subcellularLocation>
        <location evidence="1">Membrane</location>
        <topology evidence="1">Multi-pass membrane protein</topology>
    </subcellularLocation>
</comment>
<dbReference type="GO" id="GO:0016020">
    <property type="term" value="C:membrane"/>
    <property type="evidence" value="ECO:0007669"/>
    <property type="project" value="UniProtKB-SubCell"/>
</dbReference>
<feature type="region of interest" description="Disordered" evidence="5">
    <location>
        <begin position="71"/>
        <end position="91"/>
    </location>
</feature>
<dbReference type="PANTHER" id="PTHR22911:SF6">
    <property type="entry name" value="SOLUTE CARRIER FAMILY 35 MEMBER G1"/>
    <property type="match status" value="1"/>
</dbReference>
<evidence type="ECO:0000256" key="5">
    <source>
        <dbReference type="SAM" id="MobiDB-lite"/>
    </source>
</evidence>
<protein>
    <recommendedName>
        <fullName evidence="7">EamA domain-containing protein</fullName>
    </recommendedName>
</protein>
<gene>
    <name evidence="8" type="ORF">AMS68_002924</name>
</gene>
<accession>A0A6H0XRM3</accession>
<dbReference type="OrthoDB" id="306876at2759"/>
<evidence type="ECO:0000256" key="3">
    <source>
        <dbReference type="ARBA" id="ARBA00022989"/>
    </source>
</evidence>
<organism evidence="8 9">
    <name type="scientific">Peltaster fructicola</name>
    <dbReference type="NCBI Taxonomy" id="286661"/>
    <lineage>
        <taxon>Eukaryota</taxon>
        <taxon>Fungi</taxon>
        <taxon>Dikarya</taxon>
        <taxon>Ascomycota</taxon>
        <taxon>Pezizomycotina</taxon>
        <taxon>Dothideomycetes</taxon>
        <taxon>Dothideomycetes incertae sedis</taxon>
        <taxon>Peltaster</taxon>
    </lineage>
</organism>
<evidence type="ECO:0000256" key="6">
    <source>
        <dbReference type="SAM" id="Phobius"/>
    </source>
</evidence>
<keyword evidence="3 6" id="KW-1133">Transmembrane helix</keyword>
<feature type="transmembrane region" description="Helical" evidence="6">
    <location>
        <begin position="168"/>
        <end position="189"/>
    </location>
</feature>
<dbReference type="AlphaFoldDB" id="A0A6H0XRM3"/>
<sequence length="465" mass="50816">MTPSVPRSEEKHDDDKDSDVYGLTPTDALDETHDNRTTYKLEGRASGFLQAPRHGSIRSRSPDTISNISAEDLEHSRTVHRSQPSSRPSQGRVRAFIQRNAGLGYMLLAQVFGTLMNVTIRLLEVEGNHGKGMHPFHILFARMLITMTLASGYMWWKKVPDFPLGSPEVRWLLVVRGFGGFFGVFGMYYSLLYLPLADATVITFLAPSLACWACSILIKEPFTRTEQIGGLVSLVGVVLIARPTSLFSSGTPTGSAQPPANVTVTARSDAADYDSVTPEQRLAAVGVALLGVGGAAIAYTTIRWIGKRTYPLISVNYFATWCTLVSFVAQLVLPGVGFLLPSTIKDWAYLIFLGTCGFIMQVLLVLGLSYEKSSRGTNMIYTQMLFALTFDKLVFGHTPGFISIIGSSLILGSAVVVAMQKDAVKKSQDSGAPIPDEESQHALLSNHDTNDEYLPLQEIQARAVR</sequence>
<dbReference type="Pfam" id="PF00892">
    <property type="entry name" value="EamA"/>
    <property type="match status" value="2"/>
</dbReference>
<reference evidence="8 9" key="1">
    <citation type="journal article" date="2016" name="Sci. Rep.">
        <title>Peltaster fructicola genome reveals evolution from an invasive phytopathogen to an ectophytic parasite.</title>
        <authorList>
            <person name="Xu C."/>
            <person name="Chen H."/>
            <person name="Gleason M.L."/>
            <person name="Xu J.R."/>
            <person name="Liu H."/>
            <person name="Zhang R."/>
            <person name="Sun G."/>
        </authorList>
    </citation>
    <scope>NUCLEOTIDE SEQUENCE [LARGE SCALE GENOMIC DNA]</scope>
    <source>
        <strain evidence="8 9">LNHT1506</strain>
    </source>
</reference>
<feature type="transmembrane region" description="Helical" evidence="6">
    <location>
        <begin position="317"/>
        <end position="341"/>
    </location>
</feature>
<keyword evidence="9" id="KW-1185">Reference proteome</keyword>
<dbReference type="InterPro" id="IPR037185">
    <property type="entry name" value="EmrE-like"/>
</dbReference>
<feature type="domain" description="EamA" evidence="7">
    <location>
        <begin position="130"/>
        <end position="241"/>
    </location>
</feature>
<dbReference type="Proteomes" id="UP000503462">
    <property type="component" value="Chromosome 2"/>
</dbReference>
<feature type="compositionally biased region" description="Basic and acidic residues" evidence="5">
    <location>
        <begin position="30"/>
        <end position="43"/>
    </location>
</feature>
<evidence type="ECO:0000313" key="9">
    <source>
        <dbReference type="Proteomes" id="UP000503462"/>
    </source>
</evidence>
<evidence type="ECO:0000259" key="7">
    <source>
        <dbReference type="Pfam" id="PF00892"/>
    </source>
</evidence>
<feature type="compositionally biased region" description="Basic and acidic residues" evidence="5">
    <location>
        <begin position="7"/>
        <end position="19"/>
    </location>
</feature>
<feature type="transmembrane region" description="Helical" evidence="6">
    <location>
        <begin position="282"/>
        <end position="305"/>
    </location>
</feature>
<feature type="transmembrane region" description="Helical" evidence="6">
    <location>
        <begin position="102"/>
        <end position="123"/>
    </location>
</feature>
<dbReference type="EMBL" id="CP051140">
    <property type="protein sequence ID" value="QIW97406.1"/>
    <property type="molecule type" value="Genomic_DNA"/>
</dbReference>
<proteinExistence type="predicted"/>
<feature type="compositionally biased region" description="Low complexity" evidence="5">
    <location>
        <begin position="81"/>
        <end position="90"/>
    </location>
</feature>
<dbReference type="InterPro" id="IPR000620">
    <property type="entry name" value="EamA_dom"/>
</dbReference>
<evidence type="ECO:0000256" key="4">
    <source>
        <dbReference type="ARBA" id="ARBA00023136"/>
    </source>
</evidence>
<feature type="region of interest" description="Disordered" evidence="5">
    <location>
        <begin position="427"/>
        <end position="450"/>
    </location>
</feature>
<feature type="transmembrane region" description="Helical" evidence="6">
    <location>
        <begin position="347"/>
        <end position="366"/>
    </location>
</feature>
<keyword evidence="4 6" id="KW-0472">Membrane</keyword>
<feature type="domain" description="EamA" evidence="7">
    <location>
        <begin position="288"/>
        <end position="418"/>
    </location>
</feature>
<feature type="transmembrane region" description="Helical" evidence="6">
    <location>
        <begin position="135"/>
        <end position="156"/>
    </location>
</feature>
<evidence type="ECO:0000256" key="2">
    <source>
        <dbReference type="ARBA" id="ARBA00022692"/>
    </source>
</evidence>
<feature type="transmembrane region" description="Helical" evidence="6">
    <location>
        <begin position="201"/>
        <end position="218"/>
    </location>
</feature>
<keyword evidence="2 6" id="KW-0812">Transmembrane</keyword>
<evidence type="ECO:0000256" key="1">
    <source>
        <dbReference type="ARBA" id="ARBA00004141"/>
    </source>
</evidence>